<evidence type="ECO:0000313" key="2">
    <source>
        <dbReference type="EMBL" id="KAK8882206.1"/>
    </source>
</evidence>
<name>A0ABR2JTJ1_9EUKA</name>
<feature type="transmembrane region" description="Helical" evidence="1">
    <location>
        <begin position="12"/>
        <end position="32"/>
    </location>
</feature>
<keyword evidence="1" id="KW-0472">Membrane</keyword>
<keyword evidence="3" id="KW-1185">Reference proteome</keyword>
<dbReference type="Proteomes" id="UP001470230">
    <property type="component" value="Unassembled WGS sequence"/>
</dbReference>
<gene>
    <name evidence="2" type="ORF">M9Y10_044847</name>
</gene>
<dbReference type="EMBL" id="JAPFFF010000009">
    <property type="protein sequence ID" value="KAK8882206.1"/>
    <property type="molecule type" value="Genomic_DNA"/>
</dbReference>
<evidence type="ECO:0000256" key="1">
    <source>
        <dbReference type="SAM" id="Phobius"/>
    </source>
</evidence>
<keyword evidence="1" id="KW-1133">Transmembrane helix</keyword>
<reference evidence="2 3" key="1">
    <citation type="submission" date="2024-04" db="EMBL/GenBank/DDBJ databases">
        <title>Tritrichomonas musculus Genome.</title>
        <authorList>
            <person name="Alves-Ferreira E."/>
            <person name="Grigg M."/>
            <person name="Lorenzi H."/>
            <person name="Galac M."/>
        </authorList>
    </citation>
    <scope>NUCLEOTIDE SEQUENCE [LARGE SCALE GENOMIC DNA]</scope>
    <source>
        <strain evidence="2 3">EAF2021</strain>
    </source>
</reference>
<comment type="caution">
    <text evidence="2">The sequence shown here is derived from an EMBL/GenBank/DDBJ whole genome shotgun (WGS) entry which is preliminary data.</text>
</comment>
<feature type="transmembrane region" description="Helical" evidence="1">
    <location>
        <begin position="149"/>
        <end position="170"/>
    </location>
</feature>
<evidence type="ECO:0000313" key="3">
    <source>
        <dbReference type="Proteomes" id="UP001470230"/>
    </source>
</evidence>
<organism evidence="2 3">
    <name type="scientific">Tritrichomonas musculus</name>
    <dbReference type="NCBI Taxonomy" id="1915356"/>
    <lineage>
        <taxon>Eukaryota</taxon>
        <taxon>Metamonada</taxon>
        <taxon>Parabasalia</taxon>
        <taxon>Tritrichomonadida</taxon>
        <taxon>Tritrichomonadidae</taxon>
        <taxon>Tritrichomonas</taxon>
    </lineage>
</organism>
<sequence>MISLNDFLGSYYFTAVEIFVVCMSAQLILQVVKYSNDHPNGLISRKNNAVFYRVRFWRKFINRYSRPAIDIRRSWALKTSEKRMQMEPAIPDNPFMVFLPQLASIGPNLFASFLVGDKPALRLPFIIPPVLRPLLQMNLKPELDADNHIVSGFGLFIILTGCQYVFIQILPMANKLKRFFTARDNLKQYANFLVTEEHHWELENAEDELLAMIDEKLKNH</sequence>
<proteinExistence type="predicted"/>
<accession>A0ABR2JTJ1</accession>
<keyword evidence="1" id="KW-0812">Transmembrane</keyword>
<protein>
    <submittedName>
        <fullName evidence="2">Uncharacterized protein</fullName>
    </submittedName>
</protein>